<dbReference type="InterPro" id="IPR007527">
    <property type="entry name" value="Znf_SWIM"/>
</dbReference>
<dbReference type="PANTHER" id="PTHR31973">
    <property type="entry name" value="POLYPROTEIN, PUTATIVE-RELATED"/>
    <property type="match status" value="1"/>
</dbReference>
<evidence type="ECO:0000259" key="5">
    <source>
        <dbReference type="PROSITE" id="PS50966"/>
    </source>
</evidence>
<dbReference type="SMART" id="SM00666">
    <property type="entry name" value="PB1"/>
    <property type="match status" value="1"/>
</dbReference>
<evidence type="ECO:0000313" key="7">
    <source>
        <dbReference type="Proteomes" id="UP000636800"/>
    </source>
</evidence>
<dbReference type="Proteomes" id="UP000636800">
    <property type="component" value="Chromosome 3"/>
</dbReference>
<dbReference type="InterPro" id="IPR000270">
    <property type="entry name" value="PB1_dom"/>
</dbReference>
<keyword evidence="3" id="KW-0862">Zinc</keyword>
<keyword evidence="2 4" id="KW-0863">Zinc-finger</keyword>
<name>A0A835RD29_VANPL</name>
<dbReference type="InterPro" id="IPR018289">
    <property type="entry name" value="MULE_transposase_dom"/>
</dbReference>
<dbReference type="SUPFAM" id="SSF54277">
    <property type="entry name" value="CAD &amp; PB1 domains"/>
    <property type="match status" value="1"/>
</dbReference>
<sequence>MASNKILAICQFGGDFIANSDGSMIYSGGEAHVIDIDRNLHFHEFVSEISDMFNCNMDLYTIKYFLRNNKRTLITISNDKDLRRMVDFNADSTIDVYILKRVESKMIRSVVADSGTSTDAITAAEGEATPDTAKRLRITNGWDSLILGVGQPFDSSKEFREALHKYAIAKGFVYKFIKSEGPRVTVVCSAKDCPWRIHASKSSANQDFTIKKMNDTHICERENSKQSHRLATQSWVASVIKEKLRQTPDYKPRDIANDLQREYGLRLSYHRAWRGKAIAEKELHGSQEQAGNELPWLCEKIIETNPGSIAILQTTDDCRFIRFFLSFYASLNGFEHGCRPLLFLDGITLKAVKRWKLLAATAVDGENDLFPVAMAVVDAETEENWQWFLLQLKSALGMSRTITFVSNRQNGLEEAVSEVYEDSYHGYCVLHLIQEFKAELDDSWTPELKAAMLDILIRAVYACKADEFNDCIDSLKSESQELAEWVLSMRPQLWSDAFFKGLRYGHYSSAAAQTFNEWISTRQEPSVLQMIDMLRCKIMELMYKGHDSSNAWTDILLTPSVTSKLEEELGKARSFDVVCSTGNVFEVKDATTNVVNMETWECSCRRWQVRGIPCPHALAAIERSGWCIYDFCSKYFTTECYRQAYLLSINPIADPVHSTSLVPFRAKRLPGRPKRKPVEPRITSKRAVRCSKCRGYGHYKQTCTTSI</sequence>
<dbReference type="Pfam" id="PF00564">
    <property type="entry name" value="PB1"/>
    <property type="match status" value="1"/>
</dbReference>
<dbReference type="InterPro" id="IPR006564">
    <property type="entry name" value="Znf_PMZ"/>
</dbReference>
<comment type="caution">
    <text evidence="6">The sequence shown here is derived from an EMBL/GenBank/DDBJ whole genome shotgun (WGS) entry which is preliminary data.</text>
</comment>
<dbReference type="Pfam" id="PF03108">
    <property type="entry name" value="DBD_Tnp_Mut"/>
    <property type="match status" value="1"/>
</dbReference>
<dbReference type="Pfam" id="PF10551">
    <property type="entry name" value="MULE"/>
    <property type="match status" value="1"/>
</dbReference>
<evidence type="ECO:0000256" key="4">
    <source>
        <dbReference type="PROSITE-ProRule" id="PRU00325"/>
    </source>
</evidence>
<evidence type="ECO:0000313" key="6">
    <source>
        <dbReference type="EMBL" id="KAG0488869.1"/>
    </source>
</evidence>
<dbReference type="AlphaFoldDB" id="A0A835RD29"/>
<dbReference type="SMART" id="SM00575">
    <property type="entry name" value="ZnF_PMZ"/>
    <property type="match status" value="1"/>
</dbReference>
<proteinExistence type="predicted"/>
<protein>
    <recommendedName>
        <fullName evidence="5">SWIM-type domain-containing protein</fullName>
    </recommendedName>
</protein>
<dbReference type="PROSITE" id="PS50966">
    <property type="entry name" value="ZF_SWIM"/>
    <property type="match status" value="1"/>
</dbReference>
<keyword evidence="1" id="KW-0479">Metal-binding</keyword>
<evidence type="ECO:0000256" key="3">
    <source>
        <dbReference type="ARBA" id="ARBA00022833"/>
    </source>
</evidence>
<organism evidence="6 7">
    <name type="scientific">Vanilla planifolia</name>
    <name type="common">Vanilla</name>
    <dbReference type="NCBI Taxonomy" id="51239"/>
    <lineage>
        <taxon>Eukaryota</taxon>
        <taxon>Viridiplantae</taxon>
        <taxon>Streptophyta</taxon>
        <taxon>Embryophyta</taxon>
        <taxon>Tracheophyta</taxon>
        <taxon>Spermatophyta</taxon>
        <taxon>Magnoliopsida</taxon>
        <taxon>Liliopsida</taxon>
        <taxon>Asparagales</taxon>
        <taxon>Orchidaceae</taxon>
        <taxon>Vanilloideae</taxon>
        <taxon>Vanilleae</taxon>
        <taxon>Vanilla</taxon>
    </lineage>
</organism>
<keyword evidence="7" id="KW-1185">Reference proteome</keyword>
<dbReference type="InterPro" id="IPR004332">
    <property type="entry name" value="Transposase_MuDR"/>
</dbReference>
<dbReference type="EMBL" id="JADCNL010000003">
    <property type="protein sequence ID" value="KAG0488869.1"/>
    <property type="molecule type" value="Genomic_DNA"/>
</dbReference>
<gene>
    <name evidence="6" type="ORF">HPP92_007680</name>
</gene>
<evidence type="ECO:0000256" key="1">
    <source>
        <dbReference type="ARBA" id="ARBA00022723"/>
    </source>
</evidence>
<dbReference type="GO" id="GO:0008270">
    <property type="term" value="F:zinc ion binding"/>
    <property type="evidence" value="ECO:0007669"/>
    <property type="project" value="UniProtKB-KW"/>
</dbReference>
<dbReference type="PANTHER" id="PTHR31973:SF194">
    <property type="entry name" value="OS06G0632700 PROTEIN"/>
    <property type="match status" value="1"/>
</dbReference>
<dbReference type="Pfam" id="PF04434">
    <property type="entry name" value="SWIM"/>
    <property type="match status" value="1"/>
</dbReference>
<reference evidence="6 7" key="1">
    <citation type="journal article" date="2020" name="Nat. Food">
        <title>A phased Vanilla planifolia genome enables genetic improvement of flavour and production.</title>
        <authorList>
            <person name="Hasing T."/>
            <person name="Tang H."/>
            <person name="Brym M."/>
            <person name="Khazi F."/>
            <person name="Huang T."/>
            <person name="Chambers A.H."/>
        </authorList>
    </citation>
    <scope>NUCLEOTIDE SEQUENCE [LARGE SCALE GENOMIC DNA]</scope>
    <source>
        <tissue evidence="6">Leaf</tissue>
    </source>
</reference>
<feature type="domain" description="SWIM-type" evidence="5">
    <location>
        <begin position="593"/>
        <end position="625"/>
    </location>
</feature>
<accession>A0A835RD29</accession>
<evidence type="ECO:0000256" key="2">
    <source>
        <dbReference type="ARBA" id="ARBA00022771"/>
    </source>
</evidence>
<dbReference type="Gene3D" id="3.10.20.90">
    <property type="entry name" value="Phosphatidylinositol 3-kinase Catalytic Subunit, Chain A, domain 1"/>
    <property type="match status" value="1"/>
</dbReference>